<sequence length="143" mass="16431">MGVKEFVKELWAEKRNRKKLEQLKDAKEKVRKALEGIKDVSSFELNPKQKKVSVTGYIEQDKLIKRLAHKTGKKVEPWPYVPYEVVPHPYAPGAYDKKAPPGYVKNVLDDPDAAPFARANSLEEKYSSALSDENPNHYNKKDY</sequence>
<evidence type="ECO:0000259" key="4">
    <source>
        <dbReference type="Pfam" id="PF00403"/>
    </source>
</evidence>
<evidence type="ECO:0000256" key="1">
    <source>
        <dbReference type="ARBA" id="ARBA00022723"/>
    </source>
</evidence>
<reference evidence="5" key="1">
    <citation type="submission" date="2022-08" db="EMBL/GenBank/DDBJ databases">
        <authorList>
            <person name="Marques A."/>
        </authorList>
    </citation>
    <scope>NUCLEOTIDE SEQUENCE</scope>
    <source>
        <strain evidence="5">RhyPub2mFocal</strain>
        <tissue evidence="5">Leaves</tissue>
    </source>
</reference>
<feature type="region of interest" description="Disordered" evidence="3">
    <location>
        <begin position="124"/>
        <end position="143"/>
    </location>
</feature>
<dbReference type="EMBL" id="JAMFTS010000001">
    <property type="protein sequence ID" value="KAJ4803197.1"/>
    <property type="molecule type" value="Genomic_DNA"/>
</dbReference>
<accession>A0AAV8GCM6</accession>
<dbReference type="GO" id="GO:0046872">
    <property type="term" value="F:metal ion binding"/>
    <property type="evidence" value="ECO:0007669"/>
    <property type="project" value="UniProtKB-KW"/>
</dbReference>
<proteinExistence type="predicted"/>
<dbReference type="Pfam" id="PF00403">
    <property type="entry name" value="HMA"/>
    <property type="match status" value="1"/>
</dbReference>
<feature type="coiled-coil region" evidence="2">
    <location>
        <begin position="13"/>
        <end position="40"/>
    </location>
</feature>
<keyword evidence="6" id="KW-1185">Reference proteome</keyword>
<dbReference type="Gene3D" id="3.30.70.100">
    <property type="match status" value="1"/>
</dbReference>
<evidence type="ECO:0000313" key="6">
    <source>
        <dbReference type="Proteomes" id="UP001140206"/>
    </source>
</evidence>
<comment type="caution">
    <text evidence="5">The sequence shown here is derived from an EMBL/GenBank/DDBJ whole genome shotgun (WGS) entry which is preliminary data.</text>
</comment>
<dbReference type="InterPro" id="IPR006121">
    <property type="entry name" value="HMA_dom"/>
</dbReference>
<name>A0AAV8GCM6_9POAL</name>
<evidence type="ECO:0000256" key="3">
    <source>
        <dbReference type="SAM" id="MobiDB-lite"/>
    </source>
</evidence>
<dbReference type="Proteomes" id="UP001140206">
    <property type="component" value="Chromosome 1"/>
</dbReference>
<dbReference type="PANTHER" id="PTHR22814:SF294">
    <property type="entry name" value="HEAVY METAL-ASSOCIATED ISOPRENYLATED PLANT PROTEIN 27"/>
    <property type="match status" value="1"/>
</dbReference>
<protein>
    <submittedName>
        <fullName evidence="5">Heavy metal-associated isoprenylated plant protein 26</fullName>
    </submittedName>
</protein>
<dbReference type="AlphaFoldDB" id="A0AAV8GCM6"/>
<evidence type="ECO:0000313" key="5">
    <source>
        <dbReference type="EMBL" id="KAJ4803197.1"/>
    </source>
</evidence>
<dbReference type="SUPFAM" id="SSF55008">
    <property type="entry name" value="HMA, heavy metal-associated domain"/>
    <property type="match status" value="1"/>
</dbReference>
<feature type="domain" description="HMA" evidence="4">
    <location>
        <begin position="28"/>
        <end position="73"/>
    </location>
</feature>
<keyword evidence="2" id="KW-0175">Coiled coil</keyword>
<organism evidence="5 6">
    <name type="scientific">Rhynchospora pubera</name>
    <dbReference type="NCBI Taxonomy" id="906938"/>
    <lineage>
        <taxon>Eukaryota</taxon>
        <taxon>Viridiplantae</taxon>
        <taxon>Streptophyta</taxon>
        <taxon>Embryophyta</taxon>
        <taxon>Tracheophyta</taxon>
        <taxon>Spermatophyta</taxon>
        <taxon>Magnoliopsida</taxon>
        <taxon>Liliopsida</taxon>
        <taxon>Poales</taxon>
        <taxon>Cyperaceae</taxon>
        <taxon>Cyperoideae</taxon>
        <taxon>Rhynchosporeae</taxon>
        <taxon>Rhynchospora</taxon>
    </lineage>
</organism>
<feature type="compositionally biased region" description="Polar residues" evidence="3">
    <location>
        <begin position="128"/>
        <end position="137"/>
    </location>
</feature>
<evidence type="ECO:0000256" key="2">
    <source>
        <dbReference type="SAM" id="Coils"/>
    </source>
</evidence>
<keyword evidence="1" id="KW-0479">Metal-binding</keyword>
<dbReference type="InterPro" id="IPR036163">
    <property type="entry name" value="HMA_dom_sf"/>
</dbReference>
<dbReference type="PANTHER" id="PTHR22814">
    <property type="entry name" value="COPPER TRANSPORT PROTEIN ATOX1-RELATED"/>
    <property type="match status" value="1"/>
</dbReference>
<gene>
    <name evidence="5" type="ORF">LUZ62_015763</name>
</gene>